<dbReference type="KEGG" id="dpa:109537580"/>
<dbReference type="Gene3D" id="3.30.310.210">
    <property type="match status" value="1"/>
</dbReference>
<dbReference type="CDD" id="cd22403">
    <property type="entry name" value="KH-I_IGF2BP_rpt4"/>
    <property type="match status" value="1"/>
</dbReference>
<keyword evidence="5" id="KW-0810">Translation regulation</keyword>
<evidence type="ECO:0000256" key="6">
    <source>
        <dbReference type="ARBA" id="ARBA00022884"/>
    </source>
</evidence>
<evidence type="ECO:0000256" key="3">
    <source>
        <dbReference type="ARBA" id="ARBA00022737"/>
    </source>
</evidence>
<keyword evidence="6 7" id="KW-0694">RNA-binding</keyword>
<dbReference type="PROSITE" id="PS50102">
    <property type="entry name" value="RRM"/>
    <property type="match status" value="2"/>
</dbReference>
<keyword evidence="11" id="KW-1185">Reference proteome</keyword>
<dbReference type="GeneID" id="109537580"/>
<dbReference type="GO" id="GO:0003723">
    <property type="term" value="F:RNA binding"/>
    <property type="evidence" value="ECO:0007669"/>
    <property type="project" value="UniProtKB-UniRule"/>
</dbReference>
<dbReference type="InterPro" id="IPR035979">
    <property type="entry name" value="RBD_domain_sf"/>
</dbReference>
<comment type="similarity">
    <text evidence="1">Belongs to the RRM IMP/VICKZ family.</text>
</comment>
<accession>A0AAR5PGC8</accession>
<feature type="domain" description="RRM" evidence="9">
    <location>
        <begin position="12"/>
        <end position="84"/>
    </location>
</feature>
<dbReference type="CDD" id="cd22400">
    <property type="entry name" value="KH-I_IGF2BP_rpt1"/>
    <property type="match status" value="1"/>
</dbReference>
<feature type="domain" description="RRM" evidence="9">
    <location>
        <begin position="109"/>
        <end position="185"/>
    </location>
</feature>
<dbReference type="AlphaFoldDB" id="A0AAR5PGC8"/>
<dbReference type="Proteomes" id="UP000019118">
    <property type="component" value="Unassembled WGS sequence"/>
</dbReference>
<dbReference type="InterPro" id="IPR012677">
    <property type="entry name" value="Nucleotide-bd_a/b_plait_sf"/>
</dbReference>
<dbReference type="Pfam" id="PF00076">
    <property type="entry name" value="RRM_1"/>
    <property type="match status" value="2"/>
</dbReference>
<dbReference type="PROSITE" id="PS50084">
    <property type="entry name" value="KH_TYPE_1"/>
    <property type="match status" value="4"/>
</dbReference>
<reference evidence="10" key="2">
    <citation type="submission" date="2024-08" db="UniProtKB">
        <authorList>
            <consortium name="EnsemblMetazoa"/>
        </authorList>
    </citation>
    <scope>IDENTIFICATION</scope>
</reference>
<dbReference type="RefSeq" id="XP_048518366.1">
    <property type="nucleotide sequence ID" value="XM_048662409.1"/>
</dbReference>
<dbReference type="Gene3D" id="3.30.70.330">
    <property type="match status" value="2"/>
</dbReference>
<dbReference type="SUPFAM" id="SSF54791">
    <property type="entry name" value="Eukaryotic type KH-domain (KH-domain type I)"/>
    <property type="match status" value="4"/>
</dbReference>
<evidence type="ECO:0000256" key="8">
    <source>
        <dbReference type="SAM" id="MobiDB-lite"/>
    </source>
</evidence>
<keyword evidence="3" id="KW-0677">Repeat</keyword>
<keyword evidence="2" id="KW-0813">Transport</keyword>
<dbReference type="PANTHER" id="PTHR10288">
    <property type="entry name" value="KH DOMAIN CONTAINING RNA BINDING PROTEIN"/>
    <property type="match status" value="1"/>
</dbReference>
<dbReference type="GO" id="GO:0051028">
    <property type="term" value="P:mRNA transport"/>
    <property type="evidence" value="ECO:0007669"/>
    <property type="project" value="UniProtKB-KW"/>
</dbReference>
<dbReference type="SUPFAM" id="SSF54928">
    <property type="entry name" value="RNA-binding domain, RBD"/>
    <property type="match status" value="1"/>
</dbReference>
<evidence type="ECO:0000256" key="5">
    <source>
        <dbReference type="ARBA" id="ARBA00022845"/>
    </source>
</evidence>
<dbReference type="GO" id="GO:0006417">
    <property type="term" value="P:regulation of translation"/>
    <property type="evidence" value="ECO:0007669"/>
    <property type="project" value="UniProtKB-KW"/>
</dbReference>
<dbReference type="EnsemblMetazoa" id="XM_019904373.1">
    <property type="protein sequence ID" value="XP_019759932.1"/>
    <property type="gene ID" value="LOC109537580"/>
</dbReference>
<dbReference type="InterPro" id="IPR000504">
    <property type="entry name" value="RRM_dom"/>
</dbReference>
<sequence>MSVTKIPPITMSKLYVGNLPMEANEGSLRQLFADQNLSCTSILIKRGGYAFVDCPDQSSADKAIDKLNGFNFHGSLLIVEPSVASGKRRSFPESSMPPMQVGNGWIQTSKIIISNLGPQIKFEDIELLLGQHGSVIHCDKLTSKDPATQVVQITYETTEQAQQAVVQLNGVEVEGKAIKVELAVEKRSRRGPRGPGVPFGVVPGPSRQTDFPLRILVQSDMVGAIIGRQGSTIRQITQMTRARVDVHRKDNVGSLEKAITIFGNPENCTNACKKILEVMQQESNNTNKGEISLKILAHNNLIGRIIGKGGNTIKRIMQETETKITVSSINDISSFNLERIITVKGSIDNMSKAEAQISAKLRQSYENDLQAMAPQTMMFPGLHPMAMMATAGIGYGSRGLYAGQAPYPAGVFPSTGLSHSQAADVQESTYLYIPNNAVGAIIGTKGSHIRNIIRFSGASVKIAPLDESKPQETPSERRVTVVGTPEAQWKAQYLIFEKMREEGFVAGSDDVRLTVEILVPSSQVGRIIGKGGQNVRELQRVTGSVIKLPEQGATPQEDETTVHIIGPFFSVQSAQRRIRAMVLQAIPAPAGARPRPARPAKEGSTQSQPEAQTPEQQ</sequence>
<evidence type="ECO:0000313" key="10">
    <source>
        <dbReference type="EnsemblMetazoa" id="XP_019759932.1"/>
    </source>
</evidence>
<dbReference type="CDD" id="cd22401">
    <property type="entry name" value="KH-I_IGF2BP_rpt2"/>
    <property type="match status" value="1"/>
</dbReference>
<dbReference type="InterPro" id="IPR004087">
    <property type="entry name" value="KH_dom"/>
</dbReference>
<proteinExistence type="inferred from homology"/>
<reference evidence="11" key="1">
    <citation type="journal article" date="2013" name="Genome Biol.">
        <title>Draft genome of the mountain pine beetle, Dendroctonus ponderosae Hopkins, a major forest pest.</title>
        <authorList>
            <person name="Keeling C.I."/>
            <person name="Yuen M.M."/>
            <person name="Liao N.Y."/>
            <person name="Docking T.R."/>
            <person name="Chan S.K."/>
            <person name="Taylor G.A."/>
            <person name="Palmquist D.L."/>
            <person name="Jackman S.D."/>
            <person name="Nguyen A."/>
            <person name="Li M."/>
            <person name="Henderson H."/>
            <person name="Janes J.K."/>
            <person name="Zhao Y."/>
            <person name="Pandoh P."/>
            <person name="Moore R."/>
            <person name="Sperling F.A."/>
            <person name="Huber D.P."/>
            <person name="Birol I."/>
            <person name="Jones S.J."/>
            <person name="Bohlmann J."/>
        </authorList>
    </citation>
    <scope>NUCLEOTIDE SEQUENCE</scope>
</reference>
<dbReference type="Gene3D" id="3.30.1370.10">
    <property type="entry name" value="K Homology domain, type 1"/>
    <property type="match status" value="2"/>
</dbReference>
<dbReference type="SMART" id="SM00360">
    <property type="entry name" value="RRM"/>
    <property type="match status" value="2"/>
</dbReference>
<evidence type="ECO:0000256" key="1">
    <source>
        <dbReference type="ARBA" id="ARBA00009094"/>
    </source>
</evidence>
<dbReference type="CDD" id="cd22402">
    <property type="entry name" value="KH-I_IGF2BP_rpt3"/>
    <property type="match status" value="1"/>
</dbReference>
<dbReference type="CTD" id="32009"/>
<evidence type="ECO:0000259" key="9">
    <source>
        <dbReference type="PROSITE" id="PS50102"/>
    </source>
</evidence>
<feature type="region of interest" description="Disordered" evidence="8">
    <location>
        <begin position="587"/>
        <end position="617"/>
    </location>
</feature>
<evidence type="ECO:0000313" key="11">
    <source>
        <dbReference type="Proteomes" id="UP000019118"/>
    </source>
</evidence>
<evidence type="ECO:0000256" key="4">
    <source>
        <dbReference type="ARBA" id="ARBA00022816"/>
    </source>
</evidence>
<evidence type="ECO:0000256" key="7">
    <source>
        <dbReference type="PROSITE-ProRule" id="PRU00176"/>
    </source>
</evidence>
<organism evidence="10 11">
    <name type="scientific">Dendroctonus ponderosae</name>
    <name type="common">Mountain pine beetle</name>
    <dbReference type="NCBI Taxonomy" id="77166"/>
    <lineage>
        <taxon>Eukaryota</taxon>
        <taxon>Metazoa</taxon>
        <taxon>Ecdysozoa</taxon>
        <taxon>Arthropoda</taxon>
        <taxon>Hexapoda</taxon>
        <taxon>Insecta</taxon>
        <taxon>Pterygota</taxon>
        <taxon>Neoptera</taxon>
        <taxon>Endopterygota</taxon>
        <taxon>Coleoptera</taxon>
        <taxon>Polyphaga</taxon>
        <taxon>Cucujiformia</taxon>
        <taxon>Curculionidae</taxon>
        <taxon>Scolytinae</taxon>
        <taxon>Dendroctonus</taxon>
    </lineage>
</organism>
<dbReference type="Pfam" id="PF00013">
    <property type="entry name" value="KH_1"/>
    <property type="match status" value="4"/>
</dbReference>
<dbReference type="CDD" id="cd12358">
    <property type="entry name" value="RRM1_VICKZ"/>
    <property type="match status" value="1"/>
</dbReference>
<protein>
    <recommendedName>
        <fullName evidence="9">RRM domain-containing protein</fullName>
    </recommendedName>
</protein>
<dbReference type="SMART" id="SM00322">
    <property type="entry name" value="KH"/>
    <property type="match status" value="4"/>
</dbReference>
<keyword evidence="4" id="KW-0509">mRNA transport</keyword>
<dbReference type="InterPro" id="IPR036612">
    <property type="entry name" value="KH_dom_type_1_sf"/>
</dbReference>
<feature type="compositionally biased region" description="Polar residues" evidence="8">
    <location>
        <begin position="603"/>
        <end position="617"/>
    </location>
</feature>
<evidence type="ECO:0000256" key="2">
    <source>
        <dbReference type="ARBA" id="ARBA00022448"/>
    </source>
</evidence>
<dbReference type="InterPro" id="IPR004088">
    <property type="entry name" value="KH_dom_type_1"/>
</dbReference>
<name>A0AAR5PGC8_DENPD</name>